<dbReference type="AlphaFoldDB" id="A0A150HTY1"/>
<dbReference type="EMBL" id="JRHX01000058">
    <property type="protein sequence ID" value="KXZ70270.1"/>
    <property type="molecule type" value="Genomic_DNA"/>
</dbReference>
<sequence length="125" mass="14541">MSDFLTEYYDALDRLIQNKPIRVSKSAKINNDNVALEAGRKKGTIKKSRPIYEDLIASIKIANEKIKTDGNHDQSQIKYIKVKEESYKYKILWEESLAREISLIHEIAELKAQLKRHSKKLIKVL</sequence>
<evidence type="ECO:0000313" key="2">
    <source>
        <dbReference type="Proteomes" id="UP000075544"/>
    </source>
</evidence>
<reference evidence="1 2" key="1">
    <citation type="journal article" date="2016" name="Sci. Rep.">
        <title>Genomic and phenotypic characterization of the species Acinetobacter venetianus.</title>
        <authorList>
            <person name="Fondi M."/>
            <person name="Maida I."/>
            <person name="Perrin E."/>
            <person name="Orlandini V."/>
            <person name="La Torre L."/>
            <person name="Bosi E."/>
            <person name="Negroni A."/>
            <person name="Zanaroli G."/>
            <person name="Fava F."/>
            <person name="Decorosi F."/>
            <person name="Giovannetti L."/>
            <person name="Viti C."/>
            <person name="Vaneechoutte M."/>
            <person name="Dijkshoorn L."/>
            <person name="Fani R."/>
        </authorList>
    </citation>
    <scope>NUCLEOTIDE SEQUENCE [LARGE SCALE GENOMIC DNA]</scope>
    <source>
        <strain evidence="1 2">LUH13518</strain>
    </source>
</reference>
<comment type="caution">
    <text evidence="1">The sequence shown here is derived from an EMBL/GenBank/DDBJ whole genome shotgun (WGS) entry which is preliminary data.</text>
</comment>
<name>A0A150HTY1_9GAMM</name>
<gene>
    <name evidence="1" type="ORF">AVENLUH13518_01894</name>
</gene>
<proteinExistence type="predicted"/>
<organism evidence="1 2">
    <name type="scientific">Acinetobacter venetianus</name>
    <dbReference type="NCBI Taxonomy" id="52133"/>
    <lineage>
        <taxon>Bacteria</taxon>
        <taxon>Pseudomonadati</taxon>
        <taxon>Pseudomonadota</taxon>
        <taxon>Gammaproteobacteria</taxon>
        <taxon>Moraxellales</taxon>
        <taxon>Moraxellaceae</taxon>
        <taxon>Acinetobacter</taxon>
    </lineage>
</organism>
<dbReference type="PATRIC" id="fig|52133.19.peg.1923"/>
<accession>A0A150HTY1</accession>
<protein>
    <submittedName>
        <fullName evidence="1">Uncharacterized protein</fullName>
    </submittedName>
</protein>
<evidence type="ECO:0000313" key="1">
    <source>
        <dbReference type="EMBL" id="KXZ70270.1"/>
    </source>
</evidence>
<dbReference type="RefSeq" id="WP_061524822.1">
    <property type="nucleotide sequence ID" value="NZ_JRHX01000058.1"/>
</dbReference>
<dbReference type="Proteomes" id="UP000075544">
    <property type="component" value="Unassembled WGS sequence"/>
</dbReference>